<dbReference type="RefSeq" id="WP_390361020.1">
    <property type="nucleotide sequence ID" value="NZ_JBHTKJ010000016.1"/>
</dbReference>
<dbReference type="PANTHER" id="PTHR43723:SF1">
    <property type="entry name" value="COBALT TRANSPORT PROTEIN CBIQ"/>
    <property type="match status" value="1"/>
</dbReference>
<evidence type="ECO:0000256" key="5">
    <source>
        <dbReference type="SAM" id="Phobius"/>
    </source>
</evidence>
<evidence type="ECO:0000313" key="7">
    <source>
        <dbReference type="Proteomes" id="UP001597040"/>
    </source>
</evidence>
<keyword evidence="4 5" id="KW-0472">Membrane</keyword>
<gene>
    <name evidence="6" type="ORF">ACFQ3N_07390</name>
</gene>
<reference evidence="7" key="1">
    <citation type="journal article" date="2019" name="Int. J. Syst. Evol. Microbiol.">
        <title>The Global Catalogue of Microorganisms (GCM) 10K type strain sequencing project: providing services to taxonomists for standard genome sequencing and annotation.</title>
        <authorList>
            <consortium name="The Broad Institute Genomics Platform"/>
            <consortium name="The Broad Institute Genome Sequencing Center for Infectious Disease"/>
            <person name="Wu L."/>
            <person name="Ma J."/>
        </authorList>
    </citation>
    <scope>NUCLEOTIDE SEQUENCE [LARGE SCALE GENOMIC DNA]</scope>
    <source>
        <strain evidence="7">CCUG 56754</strain>
    </source>
</reference>
<evidence type="ECO:0000256" key="4">
    <source>
        <dbReference type="ARBA" id="ARBA00023136"/>
    </source>
</evidence>
<evidence type="ECO:0000313" key="6">
    <source>
        <dbReference type="EMBL" id="MFD1038232.1"/>
    </source>
</evidence>
<dbReference type="Pfam" id="PF02361">
    <property type="entry name" value="CbiQ"/>
    <property type="match status" value="1"/>
</dbReference>
<comment type="caution">
    <text evidence="6">The sequence shown here is derived from an EMBL/GenBank/DDBJ whole genome shotgun (WGS) entry which is preliminary data.</text>
</comment>
<dbReference type="InterPro" id="IPR003339">
    <property type="entry name" value="ABC/ECF_trnsptr_transmembrane"/>
</dbReference>
<organism evidence="6 7">
    <name type="scientific">Virgibacillus byunsanensis</name>
    <dbReference type="NCBI Taxonomy" id="570945"/>
    <lineage>
        <taxon>Bacteria</taxon>
        <taxon>Bacillati</taxon>
        <taxon>Bacillota</taxon>
        <taxon>Bacilli</taxon>
        <taxon>Bacillales</taxon>
        <taxon>Bacillaceae</taxon>
        <taxon>Virgibacillus</taxon>
    </lineage>
</organism>
<feature type="transmembrane region" description="Helical" evidence="5">
    <location>
        <begin position="107"/>
        <end position="131"/>
    </location>
</feature>
<protein>
    <submittedName>
        <fullName evidence="6">Energy-coupling factor transporter transmembrane component T family protein</fullName>
    </submittedName>
</protein>
<evidence type="ECO:0000256" key="2">
    <source>
        <dbReference type="ARBA" id="ARBA00022692"/>
    </source>
</evidence>
<sequence length="259" mass="29341">MFLHHLNPSIKALTIVLLVLLLALIFDPITPLIFMICTIAVTFIGGKVEWKRYLLYFLPFTVLAFGMLWTTIVFADAPENPNDIVTFLGLDIPKESFLNGMALSLRVLSVASLSLLFIFTTNIVDFILSLIQQLKLPPKIAYGVLAGYRFLPMMKDELKIINSAHRIRGVNQARTLKEKVSQYKRFAIPLLASAIRKAERTAMAMESKGFTGNKQRTFYRSFNTSTSDWLFPLIMLVVFTSAVLLSVKLGYFKWYDGVL</sequence>
<keyword evidence="7" id="KW-1185">Reference proteome</keyword>
<name>A0ABW3LJL5_9BACI</name>
<proteinExistence type="predicted"/>
<feature type="transmembrane region" description="Helical" evidence="5">
    <location>
        <begin position="229"/>
        <end position="251"/>
    </location>
</feature>
<evidence type="ECO:0000256" key="1">
    <source>
        <dbReference type="ARBA" id="ARBA00004141"/>
    </source>
</evidence>
<dbReference type="InterPro" id="IPR052770">
    <property type="entry name" value="Cobalt_transport_CbiQ"/>
</dbReference>
<keyword evidence="3 5" id="KW-1133">Transmembrane helix</keyword>
<dbReference type="PANTHER" id="PTHR43723">
    <property type="entry name" value="COBALT TRANSPORT PROTEIN CBIQ"/>
    <property type="match status" value="1"/>
</dbReference>
<keyword evidence="2 5" id="KW-0812">Transmembrane</keyword>
<dbReference type="Proteomes" id="UP001597040">
    <property type="component" value="Unassembled WGS sequence"/>
</dbReference>
<accession>A0ABW3LJL5</accession>
<feature type="transmembrane region" description="Helical" evidence="5">
    <location>
        <begin position="12"/>
        <end position="41"/>
    </location>
</feature>
<comment type="subcellular location">
    <subcellularLocation>
        <location evidence="1">Membrane</location>
        <topology evidence="1">Multi-pass membrane protein</topology>
    </subcellularLocation>
</comment>
<evidence type="ECO:0000256" key="3">
    <source>
        <dbReference type="ARBA" id="ARBA00022989"/>
    </source>
</evidence>
<dbReference type="EMBL" id="JBHTKJ010000016">
    <property type="protein sequence ID" value="MFD1038232.1"/>
    <property type="molecule type" value="Genomic_DNA"/>
</dbReference>
<feature type="transmembrane region" description="Helical" evidence="5">
    <location>
        <begin position="53"/>
        <end position="75"/>
    </location>
</feature>
<dbReference type="CDD" id="cd16914">
    <property type="entry name" value="EcfT"/>
    <property type="match status" value="1"/>
</dbReference>